<reference evidence="1" key="1">
    <citation type="submission" date="2020-06" db="EMBL/GenBank/DDBJ databases">
        <title>Draft genome of Bugula neritina, a colonial animal packing powerful symbionts and potential medicines.</title>
        <authorList>
            <person name="Rayko M."/>
        </authorList>
    </citation>
    <scope>NUCLEOTIDE SEQUENCE [LARGE SCALE GENOMIC DNA]</scope>
    <source>
        <strain evidence="1">Kwan_BN1</strain>
    </source>
</reference>
<dbReference type="EMBL" id="VXIV02002807">
    <property type="protein sequence ID" value="KAF6022777.1"/>
    <property type="molecule type" value="Genomic_DNA"/>
</dbReference>
<comment type="caution">
    <text evidence="1">The sequence shown here is derived from an EMBL/GenBank/DDBJ whole genome shotgun (WGS) entry which is preliminary data.</text>
</comment>
<accession>A0A7J7J9T2</accession>
<evidence type="ECO:0000313" key="1">
    <source>
        <dbReference type="EMBL" id="KAF6022777.1"/>
    </source>
</evidence>
<dbReference type="AlphaFoldDB" id="A0A7J7J9T2"/>
<proteinExistence type="predicted"/>
<sequence length="201" mass="22222">MNGAFPCGFEWWQKHDLGQDINVTNKISDIAKRVLMAVDSTLYNEIYEELFELPDIGSGDPIAKVIESTIILFPSVSGLLSEVMHAVDLSPEALTALNLSSFRNKFKLFLELATSSSCINDSPTTFNVLKERILNLVNVGGTPGSIEEIKSDIEKLMMCGLKFSGKFVPEMISSSTLKKFDVVVDRLGISKFKNKFADFLG</sequence>
<name>A0A7J7J9T2_BUGNE</name>
<evidence type="ECO:0000313" key="2">
    <source>
        <dbReference type="Proteomes" id="UP000593567"/>
    </source>
</evidence>
<gene>
    <name evidence="1" type="ORF">EB796_018923</name>
</gene>
<keyword evidence="2" id="KW-1185">Reference proteome</keyword>
<dbReference type="Proteomes" id="UP000593567">
    <property type="component" value="Unassembled WGS sequence"/>
</dbReference>
<protein>
    <submittedName>
        <fullName evidence="1">Uncharacterized protein</fullName>
    </submittedName>
</protein>
<organism evidence="1 2">
    <name type="scientific">Bugula neritina</name>
    <name type="common">Brown bryozoan</name>
    <name type="synonym">Sertularia neritina</name>
    <dbReference type="NCBI Taxonomy" id="10212"/>
    <lineage>
        <taxon>Eukaryota</taxon>
        <taxon>Metazoa</taxon>
        <taxon>Spiralia</taxon>
        <taxon>Lophotrochozoa</taxon>
        <taxon>Bryozoa</taxon>
        <taxon>Gymnolaemata</taxon>
        <taxon>Cheilostomatida</taxon>
        <taxon>Flustrina</taxon>
        <taxon>Buguloidea</taxon>
        <taxon>Bugulidae</taxon>
        <taxon>Bugula</taxon>
    </lineage>
</organism>